<proteinExistence type="predicted"/>
<keyword evidence="3" id="KW-0808">Transferase</keyword>
<dbReference type="GO" id="GO:0016301">
    <property type="term" value="F:kinase activity"/>
    <property type="evidence" value="ECO:0007669"/>
    <property type="project" value="UniProtKB-KW"/>
</dbReference>
<organism evidence="3 4">
    <name type="scientific">Adhaeribacter terrigena</name>
    <dbReference type="NCBI Taxonomy" id="2793070"/>
    <lineage>
        <taxon>Bacteria</taxon>
        <taxon>Pseudomonadati</taxon>
        <taxon>Bacteroidota</taxon>
        <taxon>Cytophagia</taxon>
        <taxon>Cytophagales</taxon>
        <taxon>Hymenobacteraceae</taxon>
        <taxon>Adhaeribacter</taxon>
    </lineage>
</organism>
<dbReference type="Gene3D" id="3.10.50.30">
    <property type="entry name" value="Transcription elongation factor, GreA/GreB, C-terminal domain"/>
    <property type="match status" value="1"/>
</dbReference>
<evidence type="ECO:0000313" key="3">
    <source>
        <dbReference type="EMBL" id="MBK0402679.1"/>
    </source>
</evidence>
<feature type="domain" description="Transcription elongation factor GreA/GreB C-terminal" evidence="1">
    <location>
        <begin position="53"/>
        <end position="126"/>
    </location>
</feature>
<dbReference type="NCBIfam" id="NF004396">
    <property type="entry name" value="PRK05753.1"/>
    <property type="match status" value="1"/>
</dbReference>
<dbReference type="PANTHER" id="PTHR30437">
    <property type="entry name" value="TRANSCRIPTION ELONGATION FACTOR GREA"/>
    <property type="match status" value="1"/>
</dbReference>
<dbReference type="InterPro" id="IPR029462">
    <property type="entry name" value="Rnk_N"/>
</dbReference>
<dbReference type="EMBL" id="JAEHFX010000003">
    <property type="protein sequence ID" value="MBK0402679.1"/>
    <property type="molecule type" value="Genomic_DNA"/>
</dbReference>
<keyword evidence="3" id="KW-0418">Kinase</keyword>
<feature type="domain" description="Regulator of nucleoside diphosphate kinase N-terminal" evidence="2">
    <location>
        <begin position="3"/>
        <end position="44"/>
    </location>
</feature>
<dbReference type="InterPro" id="IPR001437">
    <property type="entry name" value="Tscrpt_elong_fac_GreA/B_C"/>
</dbReference>
<keyword evidence="4" id="KW-1185">Reference proteome</keyword>
<gene>
    <name evidence="3" type="primary">rnk</name>
    <name evidence="3" type="ORF">I5M27_06760</name>
</gene>
<accession>A0ABS1BZU9</accession>
<dbReference type="PANTHER" id="PTHR30437:SF5">
    <property type="entry name" value="REGULATOR OF NUCLEOSIDE DIPHOSPHATE KINASE"/>
    <property type="match status" value="1"/>
</dbReference>
<dbReference type="Pfam" id="PF14760">
    <property type="entry name" value="Rnk_N"/>
    <property type="match status" value="1"/>
</dbReference>
<protein>
    <submittedName>
        <fullName evidence="3">Nucleoside diphosphate kinase regulator</fullName>
    </submittedName>
</protein>
<dbReference type="Proteomes" id="UP000644147">
    <property type="component" value="Unassembled WGS sequence"/>
</dbReference>
<reference evidence="3 4" key="1">
    <citation type="submission" date="2020-12" db="EMBL/GenBank/DDBJ databases">
        <title>Bacterial novel species Adhaeribacter sp. BT258 isolated from soil.</title>
        <authorList>
            <person name="Jung H.-Y."/>
        </authorList>
    </citation>
    <scope>NUCLEOTIDE SEQUENCE [LARGE SCALE GENOMIC DNA]</scope>
    <source>
        <strain evidence="3 4">BT258</strain>
    </source>
</reference>
<evidence type="ECO:0000259" key="1">
    <source>
        <dbReference type="Pfam" id="PF01272"/>
    </source>
</evidence>
<dbReference type="InterPro" id="IPR023459">
    <property type="entry name" value="Tscrpt_elong_fac_GreA/B_fam"/>
</dbReference>
<evidence type="ECO:0000259" key="2">
    <source>
        <dbReference type="Pfam" id="PF14760"/>
    </source>
</evidence>
<dbReference type="InterPro" id="IPR036953">
    <property type="entry name" value="GreA/GreB_C_sf"/>
</dbReference>
<name>A0ABS1BZU9_9BACT</name>
<dbReference type="Pfam" id="PF01272">
    <property type="entry name" value="GreA_GreB"/>
    <property type="match status" value="1"/>
</dbReference>
<evidence type="ECO:0000313" key="4">
    <source>
        <dbReference type="Proteomes" id="UP000644147"/>
    </source>
</evidence>
<comment type="caution">
    <text evidence="3">The sequence shown here is derived from an EMBL/GenBank/DDBJ whole genome shotgun (WGS) entry which is preliminary data.</text>
</comment>
<dbReference type="SUPFAM" id="SSF54534">
    <property type="entry name" value="FKBP-like"/>
    <property type="match status" value="1"/>
</dbReference>
<dbReference type="RefSeq" id="WP_200505441.1">
    <property type="nucleotide sequence ID" value="NZ_JAEHFX010000003.1"/>
</dbReference>
<sequence length="136" mass="15346">MNNIYVTQKDHQRLHEMVQIQRGNNGNSKYAAQLGIELKRAKQVKPEDILECVVTMNSKVRLRELKSKKEFEITLVYPQDVNINERKVSILAPVGIAILGCKEGDVVELPVPTGTTISYVIEKVIYQPEAAGDFHL</sequence>